<dbReference type="Proteomes" id="UP001321473">
    <property type="component" value="Unassembled WGS sequence"/>
</dbReference>
<comment type="caution">
    <text evidence="2">The sequence shown here is derived from an EMBL/GenBank/DDBJ whole genome shotgun (WGS) entry which is preliminary data.</text>
</comment>
<evidence type="ECO:0000313" key="2">
    <source>
        <dbReference type="EMBL" id="KAK8762649.1"/>
    </source>
</evidence>
<evidence type="ECO:0008006" key="4">
    <source>
        <dbReference type="Google" id="ProtNLM"/>
    </source>
</evidence>
<feature type="signal peptide" evidence="1">
    <location>
        <begin position="1"/>
        <end position="16"/>
    </location>
</feature>
<evidence type="ECO:0000313" key="3">
    <source>
        <dbReference type="Proteomes" id="UP001321473"/>
    </source>
</evidence>
<accession>A0AAQ4DJK9</accession>
<feature type="chain" id="PRO_5042866538" description="Cuticle protein" evidence="1">
    <location>
        <begin position="17"/>
        <end position="132"/>
    </location>
</feature>
<organism evidence="2 3">
    <name type="scientific">Amblyomma americanum</name>
    <name type="common">Lone star tick</name>
    <dbReference type="NCBI Taxonomy" id="6943"/>
    <lineage>
        <taxon>Eukaryota</taxon>
        <taxon>Metazoa</taxon>
        <taxon>Ecdysozoa</taxon>
        <taxon>Arthropoda</taxon>
        <taxon>Chelicerata</taxon>
        <taxon>Arachnida</taxon>
        <taxon>Acari</taxon>
        <taxon>Parasitiformes</taxon>
        <taxon>Ixodida</taxon>
        <taxon>Ixodoidea</taxon>
        <taxon>Ixodidae</taxon>
        <taxon>Amblyomminae</taxon>
        <taxon>Amblyomma</taxon>
    </lineage>
</organism>
<evidence type="ECO:0000256" key="1">
    <source>
        <dbReference type="SAM" id="SignalP"/>
    </source>
</evidence>
<protein>
    <recommendedName>
        <fullName evidence="4">Cuticle protein</fullName>
    </recommendedName>
</protein>
<sequence>MIAVLCLFALLGNALAVYVPSYGVPVAGYPTVPVAGYPTVPVAGYPTIPAISTVHAAPVAAAVAGVHRAVPVTPTVHNVETPYGYRTTGVSYSHRVEPQPLRVAYGYGLTPYGLKYGYGLGAYGYTPILKTW</sequence>
<proteinExistence type="predicted"/>
<reference evidence="2 3" key="1">
    <citation type="journal article" date="2023" name="Arcadia Sci">
        <title>De novo assembly of a long-read Amblyomma americanum tick genome.</title>
        <authorList>
            <person name="Chou S."/>
            <person name="Poskanzer K.E."/>
            <person name="Rollins M."/>
            <person name="Thuy-Boun P.S."/>
        </authorList>
    </citation>
    <scope>NUCLEOTIDE SEQUENCE [LARGE SCALE GENOMIC DNA]</scope>
    <source>
        <strain evidence="2">F_SG_1</strain>
        <tissue evidence="2">Salivary glands</tissue>
    </source>
</reference>
<dbReference type="EMBL" id="JARKHS020029903">
    <property type="protein sequence ID" value="KAK8762649.1"/>
    <property type="molecule type" value="Genomic_DNA"/>
</dbReference>
<keyword evidence="3" id="KW-1185">Reference proteome</keyword>
<keyword evidence="1" id="KW-0732">Signal</keyword>
<gene>
    <name evidence="2" type="ORF">V5799_026084</name>
</gene>
<name>A0AAQ4DJK9_AMBAM</name>
<dbReference type="AlphaFoldDB" id="A0AAQ4DJK9"/>